<gene>
    <name evidence="6" type="ORF">WMO29_06905</name>
</gene>
<dbReference type="Proteomes" id="UP001438008">
    <property type="component" value="Unassembled WGS sequence"/>
</dbReference>
<reference evidence="6 7" key="1">
    <citation type="submission" date="2024-03" db="EMBL/GenBank/DDBJ databases">
        <title>Human intestinal bacterial collection.</title>
        <authorList>
            <person name="Pauvert C."/>
            <person name="Hitch T.C.A."/>
            <person name="Clavel T."/>
        </authorList>
    </citation>
    <scope>NUCLEOTIDE SEQUENCE [LARGE SCALE GENOMIC DNA]</scope>
    <source>
        <strain evidence="6 7">CLA-AA-H132</strain>
    </source>
</reference>
<accession>A0ABV1FGX8</accession>
<keyword evidence="1" id="KW-0813">Transport</keyword>
<evidence type="ECO:0000256" key="4">
    <source>
        <dbReference type="ARBA" id="ARBA00022683"/>
    </source>
</evidence>
<dbReference type="InterPro" id="IPR036542">
    <property type="entry name" value="PTS_IIA_lac/cel_sf"/>
</dbReference>
<sequence length="105" mass="11646">MDYETTAMELISYSGNARSMAFQALEKAKEGDFAEADRLLAESKKENTKAHNAQTDLLAAEASGQKIEMGILLVHAQDHLMTSMLAIELIQELIVLHRDKAGREK</sequence>
<dbReference type="PIRSF" id="PIRSF000699">
    <property type="entry name" value="PTS_IILac_III"/>
    <property type="match status" value="1"/>
</dbReference>
<name>A0ABV1FGX8_9FIRM</name>
<dbReference type="PANTHER" id="PTHR34382">
    <property type="entry name" value="PTS SYSTEM N,N'-DIACETYLCHITOBIOSE-SPECIFIC EIIA COMPONENT"/>
    <property type="match status" value="1"/>
</dbReference>
<protein>
    <submittedName>
        <fullName evidence="6">PTS lactose/cellobiose transporter subunit IIA</fullName>
    </submittedName>
</protein>
<dbReference type="SUPFAM" id="SSF46973">
    <property type="entry name" value="Enzyme IIa from lactose specific PTS, IIa-lac"/>
    <property type="match status" value="1"/>
</dbReference>
<evidence type="ECO:0000313" key="6">
    <source>
        <dbReference type="EMBL" id="MEQ2472217.1"/>
    </source>
</evidence>
<keyword evidence="3" id="KW-0808">Transferase</keyword>
<keyword evidence="2" id="KW-0762">Sugar transport</keyword>
<dbReference type="InterPro" id="IPR003188">
    <property type="entry name" value="PTS_IIA_lac/cel"/>
</dbReference>
<comment type="caution">
    <text evidence="6">The sequence shown here is derived from an EMBL/GenBank/DDBJ whole genome shotgun (WGS) entry which is preliminary data.</text>
</comment>
<keyword evidence="4" id="KW-0598">Phosphotransferase system</keyword>
<evidence type="ECO:0000256" key="3">
    <source>
        <dbReference type="ARBA" id="ARBA00022679"/>
    </source>
</evidence>
<dbReference type="RefSeq" id="WP_349164303.1">
    <property type="nucleotide sequence ID" value="NZ_JBBMFE010000005.1"/>
</dbReference>
<proteinExistence type="predicted"/>
<dbReference type="Pfam" id="PF02255">
    <property type="entry name" value="PTS_IIA"/>
    <property type="match status" value="1"/>
</dbReference>
<dbReference type="PROSITE" id="PS51095">
    <property type="entry name" value="PTS_EIIA_TYPE_3"/>
    <property type="match status" value="1"/>
</dbReference>
<feature type="modified residue" description="Phosphohistidine; by HPr" evidence="5">
    <location>
        <position position="75"/>
    </location>
</feature>
<keyword evidence="7" id="KW-1185">Reference proteome</keyword>
<evidence type="ECO:0000256" key="1">
    <source>
        <dbReference type="ARBA" id="ARBA00022448"/>
    </source>
</evidence>
<dbReference type="PANTHER" id="PTHR34382:SF7">
    <property type="entry name" value="PTS SYSTEM N,N'-DIACETYLCHITOBIOSE-SPECIFIC EIIA COMPONENT"/>
    <property type="match status" value="1"/>
</dbReference>
<dbReference type="EMBL" id="JBBMFE010000005">
    <property type="protein sequence ID" value="MEQ2472217.1"/>
    <property type="molecule type" value="Genomic_DNA"/>
</dbReference>
<dbReference type="Gene3D" id="1.20.58.80">
    <property type="entry name" value="Phosphotransferase system, lactose/cellobiose-type IIA subunit"/>
    <property type="match status" value="1"/>
</dbReference>
<evidence type="ECO:0000256" key="5">
    <source>
        <dbReference type="PROSITE-ProRule" id="PRU00418"/>
    </source>
</evidence>
<dbReference type="CDD" id="cd00215">
    <property type="entry name" value="PTS_IIA_lac"/>
    <property type="match status" value="1"/>
</dbReference>
<organism evidence="6 7">
    <name type="scientific">Laedolimicola intestinihominis</name>
    <dbReference type="NCBI Taxonomy" id="3133166"/>
    <lineage>
        <taxon>Bacteria</taxon>
        <taxon>Bacillati</taxon>
        <taxon>Bacillota</taxon>
        <taxon>Clostridia</taxon>
        <taxon>Lachnospirales</taxon>
        <taxon>Lachnospiraceae</taxon>
        <taxon>Laedolimicola</taxon>
    </lineage>
</organism>
<evidence type="ECO:0000256" key="2">
    <source>
        <dbReference type="ARBA" id="ARBA00022597"/>
    </source>
</evidence>
<evidence type="ECO:0000313" key="7">
    <source>
        <dbReference type="Proteomes" id="UP001438008"/>
    </source>
</evidence>